<dbReference type="Proteomes" id="UP001515500">
    <property type="component" value="Chromosome 13"/>
</dbReference>
<evidence type="ECO:0000256" key="5">
    <source>
        <dbReference type="ARBA" id="ARBA00022475"/>
    </source>
</evidence>
<comment type="similarity">
    <text evidence="2">In the N-terminal section; belongs to the leguminous lectin family.</text>
</comment>
<dbReference type="InterPro" id="IPR011009">
    <property type="entry name" value="Kinase-like_dom_sf"/>
</dbReference>
<dbReference type="PROSITE" id="PS00107">
    <property type="entry name" value="PROTEIN_KINASE_ATP"/>
    <property type="match status" value="1"/>
</dbReference>
<dbReference type="SUPFAM" id="SSF49899">
    <property type="entry name" value="Concanavalin A-like lectins/glucanases"/>
    <property type="match status" value="1"/>
</dbReference>
<accession>A0AB40CEM2</accession>
<keyword evidence="17" id="KW-0325">Glycoprotein</keyword>
<dbReference type="PROSITE" id="PS00108">
    <property type="entry name" value="PROTEIN_KINASE_ST"/>
    <property type="match status" value="1"/>
</dbReference>
<evidence type="ECO:0000256" key="19">
    <source>
        <dbReference type="ARBA" id="ARBA00048977"/>
    </source>
</evidence>
<evidence type="ECO:0000256" key="10">
    <source>
        <dbReference type="ARBA" id="ARBA00022734"/>
    </source>
</evidence>
<dbReference type="GO" id="GO:1901001">
    <property type="term" value="P:negative regulation of response to salt stress"/>
    <property type="evidence" value="ECO:0007669"/>
    <property type="project" value="UniProtKB-ARBA"/>
</dbReference>
<keyword evidence="13 20" id="KW-0067">ATP-binding</keyword>
<dbReference type="InterPro" id="IPR050528">
    <property type="entry name" value="L-type_Lectin-RKs"/>
</dbReference>
<dbReference type="InterPro" id="IPR013320">
    <property type="entry name" value="ConA-like_dom_sf"/>
</dbReference>
<keyword evidence="5" id="KW-1003">Cell membrane</keyword>
<dbReference type="CDD" id="cd06899">
    <property type="entry name" value="lectin_legume_LecRK_Arcelin_ConA"/>
    <property type="match status" value="1"/>
</dbReference>
<dbReference type="InterPro" id="IPR000719">
    <property type="entry name" value="Prot_kinase_dom"/>
</dbReference>
<evidence type="ECO:0000256" key="7">
    <source>
        <dbReference type="ARBA" id="ARBA00022679"/>
    </source>
</evidence>
<dbReference type="GO" id="GO:0005886">
    <property type="term" value="C:plasma membrane"/>
    <property type="evidence" value="ECO:0007669"/>
    <property type="project" value="UniProtKB-SubCell"/>
</dbReference>
<dbReference type="Gene3D" id="2.60.120.200">
    <property type="match status" value="1"/>
</dbReference>
<feature type="signal peptide" evidence="22">
    <location>
        <begin position="1"/>
        <end position="19"/>
    </location>
</feature>
<dbReference type="InterPro" id="IPR019825">
    <property type="entry name" value="Lectin_legB_Mn/Ca_BS"/>
</dbReference>
<feature type="domain" description="Protein kinase" evidence="23">
    <location>
        <begin position="342"/>
        <end position="612"/>
    </location>
</feature>
<comment type="similarity">
    <text evidence="3">In the C-terminal section; belongs to the protein kinase superfamily. Ser/Thr protein kinase family.</text>
</comment>
<dbReference type="SMART" id="SM00220">
    <property type="entry name" value="S_TKc"/>
    <property type="match status" value="1"/>
</dbReference>
<dbReference type="GO" id="GO:0030246">
    <property type="term" value="F:carbohydrate binding"/>
    <property type="evidence" value="ECO:0007669"/>
    <property type="project" value="UniProtKB-KW"/>
</dbReference>
<evidence type="ECO:0000256" key="20">
    <source>
        <dbReference type="PROSITE-ProRule" id="PRU10141"/>
    </source>
</evidence>
<dbReference type="GO" id="GO:0004674">
    <property type="term" value="F:protein serine/threonine kinase activity"/>
    <property type="evidence" value="ECO:0007669"/>
    <property type="project" value="UniProtKB-KW"/>
</dbReference>
<protein>
    <recommendedName>
        <fullName evidence="4">non-specific serine/threonine protein kinase</fullName>
        <ecNumber evidence="4">2.7.11.1</ecNumber>
    </recommendedName>
</protein>
<dbReference type="GeneID" id="120274707"/>
<dbReference type="PROSITE" id="PS00307">
    <property type="entry name" value="LECTIN_LEGUME_BETA"/>
    <property type="match status" value="1"/>
</dbReference>
<evidence type="ECO:0000313" key="24">
    <source>
        <dbReference type="Proteomes" id="UP001515500"/>
    </source>
</evidence>
<evidence type="ECO:0000256" key="12">
    <source>
        <dbReference type="ARBA" id="ARBA00022777"/>
    </source>
</evidence>
<comment type="catalytic activity">
    <reaction evidence="19">
        <text>L-seryl-[protein] + ATP = O-phospho-L-seryl-[protein] + ADP + H(+)</text>
        <dbReference type="Rhea" id="RHEA:17989"/>
        <dbReference type="Rhea" id="RHEA-COMP:9863"/>
        <dbReference type="Rhea" id="RHEA-COMP:11604"/>
        <dbReference type="ChEBI" id="CHEBI:15378"/>
        <dbReference type="ChEBI" id="CHEBI:29999"/>
        <dbReference type="ChEBI" id="CHEBI:30616"/>
        <dbReference type="ChEBI" id="CHEBI:83421"/>
        <dbReference type="ChEBI" id="CHEBI:456216"/>
        <dbReference type="EC" id="2.7.11.1"/>
    </reaction>
    <physiologicalReaction direction="left-to-right" evidence="19">
        <dbReference type="Rhea" id="RHEA:17990"/>
    </physiologicalReaction>
</comment>
<evidence type="ECO:0000256" key="4">
    <source>
        <dbReference type="ARBA" id="ARBA00012513"/>
    </source>
</evidence>
<evidence type="ECO:0000256" key="17">
    <source>
        <dbReference type="ARBA" id="ARBA00023180"/>
    </source>
</evidence>
<dbReference type="Gene3D" id="1.10.510.10">
    <property type="entry name" value="Transferase(Phosphotransferase) domain 1"/>
    <property type="match status" value="1"/>
</dbReference>
<organism evidence="24 25">
    <name type="scientific">Dioscorea cayennensis subsp. rotundata</name>
    <name type="common">White Guinea yam</name>
    <name type="synonym">Dioscorea rotundata</name>
    <dbReference type="NCBI Taxonomy" id="55577"/>
    <lineage>
        <taxon>Eukaryota</taxon>
        <taxon>Viridiplantae</taxon>
        <taxon>Streptophyta</taxon>
        <taxon>Embryophyta</taxon>
        <taxon>Tracheophyta</taxon>
        <taxon>Spermatophyta</taxon>
        <taxon>Magnoliopsida</taxon>
        <taxon>Liliopsida</taxon>
        <taxon>Dioscoreales</taxon>
        <taxon>Dioscoreaceae</taxon>
        <taxon>Dioscorea</taxon>
    </lineage>
</organism>
<dbReference type="InterPro" id="IPR017441">
    <property type="entry name" value="Protein_kinase_ATP_BS"/>
</dbReference>
<dbReference type="SUPFAM" id="SSF56112">
    <property type="entry name" value="Protein kinase-like (PK-like)"/>
    <property type="match status" value="1"/>
</dbReference>
<reference evidence="25" key="1">
    <citation type="submission" date="2025-08" db="UniProtKB">
        <authorList>
            <consortium name="RefSeq"/>
        </authorList>
    </citation>
    <scope>IDENTIFICATION</scope>
</reference>
<keyword evidence="24" id="KW-1185">Reference proteome</keyword>
<dbReference type="InterPro" id="IPR001220">
    <property type="entry name" value="Legume_lectin_dom"/>
</dbReference>
<dbReference type="FunFam" id="3.30.200.20:FF:000112">
    <property type="entry name" value="Lectin-domain containing receptor kinase A4.3"/>
    <property type="match status" value="1"/>
</dbReference>
<dbReference type="FunFam" id="2.60.120.200:FF:000096">
    <property type="entry name" value="L-type lectin-domain containing receptor kinase V.9"/>
    <property type="match status" value="1"/>
</dbReference>
<evidence type="ECO:0000256" key="14">
    <source>
        <dbReference type="ARBA" id="ARBA00022989"/>
    </source>
</evidence>
<dbReference type="Pfam" id="PF00069">
    <property type="entry name" value="Pkinase"/>
    <property type="match status" value="1"/>
</dbReference>
<dbReference type="FunFam" id="1.10.510.10:FF:000517">
    <property type="entry name" value="Putative receptor kinase Lecrk"/>
    <property type="match status" value="1"/>
</dbReference>
<dbReference type="AlphaFoldDB" id="A0AB40CEM2"/>
<keyword evidence="16" id="KW-0675">Receptor</keyword>
<evidence type="ECO:0000256" key="13">
    <source>
        <dbReference type="ARBA" id="ARBA00022840"/>
    </source>
</evidence>
<dbReference type="PANTHER" id="PTHR27007">
    <property type="match status" value="1"/>
</dbReference>
<evidence type="ECO:0000259" key="23">
    <source>
        <dbReference type="PROSITE" id="PS50011"/>
    </source>
</evidence>
<evidence type="ECO:0000256" key="11">
    <source>
        <dbReference type="ARBA" id="ARBA00022741"/>
    </source>
</evidence>
<dbReference type="RefSeq" id="XP_039137172.1">
    <property type="nucleotide sequence ID" value="XM_039281238.1"/>
</dbReference>
<evidence type="ECO:0000256" key="22">
    <source>
        <dbReference type="SAM" id="SignalP"/>
    </source>
</evidence>
<keyword evidence="11 20" id="KW-0547">Nucleotide-binding</keyword>
<keyword evidence="12" id="KW-0418">Kinase</keyword>
<name>A0AB40CEM2_DIOCR</name>
<evidence type="ECO:0000313" key="25">
    <source>
        <dbReference type="RefSeq" id="XP_039137172.1"/>
    </source>
</evidence>
<evidence type="ECO:0000256" key="16">
    <source>
        <dbReference type="ARBA" id="ARBA00023170"/>
    </source>
</evidence>
<keyword evidence="6" id="KW-0723">Serine/threonine-protein kinase</keyword>
<keyword evidence="9 22" id="KW-0732">Signal</keyword>
<comment type="catalytic activity">
    <reaction evidence="18">
        <text>L-threonyl-[protein] + ATP = O-phospho-L-threonyl-[protein] + ADP + H(+)</text>
        <dbReference type="Rhea" id="RHEA:46608"/>
        <dbReference type="Rhea" id="RHEA-COMP:11060"/>
        <dbReference type="Rhea" id="RHEA-COMP:11605"/>
        <dbReference type="ChEBI" id="CHEBI:15378"/>
        <dbReference type="ChEBI" id="CHEBI:30013"/>
        <dbReference type="ChEBI" id="CHEBI:30616"/>
        <dbReference type="ChEBI" id="CHEBI:61977"/>
        <dbReference type="ChEBI" id="CHEBI:456216"/>
        <dbReference type="EC" id="2.7.11.1"/>
    </reaction>
    <physiologicalReaction direction="left-to-right" evidence="18">
        <dbReference type="Rhea" id="RHEA:46609"/>
    </physiologicalReaction>
</comment>
<evidence type="ECO:0000256" key="2">
    <source>
        <dbReference type="ARBA" id="ARBA00008536"/>
    </source>
</evidence>
<dbReference type="InterPro" id="IPR008271">
    <property type="entry name" value="Ser/Thr_kinase_AS"/>
</dbReference>
<keyword evidence="8 21" id="KW-0812">Transmembrane</keyword>
<keyword evidence="15 21" id="KW-0472">Membrane</keyword>
<proteinExistence type="inferred from homology"/>
<keyword evidence="10" id="KW-0430">Lectin</keyword>
<evidence type="ECO:0000256" key="18">
    <source>
        <dbReference type="ARBA" id="ARBA00048659"/>
    </source>
</evidence>
<evidence type="ECO:0000256" key="6">
    <source>
        <dbReference type="ARBA" id="ARBA00022527"/>
    </source>
</evidence>
<sequence length="632" mass="70260">MSVKIFFCALLLRLGLSASDDFAYNGFKGVSLSLDGSAGITSDGLLMLTNVTRHAMGHAFFPSPLRFKNSQADNVLSFSTTFVFAIFPEHKMLGNGGFTFVLSPSKDLTKASADYFLGIVNITNNGNASNHILAVEFDTGQSTETEDIYDNHVGIDINSVISNYSKPAGFISDDDGKSQNLILLSGEPMQVWIEYNGTNMQFNVTLAPLWKPKPKIALLSSTINLSSIILDRMYVGFSGSVGTLYLYHYILGWSFNMEGKASALNLSSLPPLPQNLTSSEKKRKTLVLWLPLTIFLVLLTIAGATLTMVRKKKFSELHDDWELEFEANRFPYEQLYKATRGFKDKYLLGIGGSGRVYRGVLPGSKLEVAVKRVSHESKQGVREFVAEIVSLGKLRHRNLVQLLGYCRRKGELLLVYEYMPNGSLDKFLFSETKQSLDWSLRFRIIKGVASGLRYLHDGWDQVVIHRDIKASNVLLDGYMNGRLGDFGLARLYDRGAAARTTNVVGSPGFLAPELARTCKVTMSSDVFAFGAFLLEVACGRRAIEPDKQESEQVLVDWVFANWKMGTIYKTKDPRLGNDYVLEELDLVLKLGLLCSHPSPSARPSMRQITRFLNGDVPPPEMLPYQCHASGSF</sequence>
<dbReference type="GO" id="GO:0005524">
    <property type="term" value="F:ATP binding"/>
    <property type="evidence" value="ECO:0007669"/>
    <property type="project" value="UniProtKB-UniRule"/>
</dbReference>
<keyword evidence="7" id="KW-0808">Transferase</keyword>
<dbReference type="Pfam" id="PF00139">
    <property type="entry name" value="Lectin_legB"/>
    <property type="match status" value="1"/>
</dbReference>
<feature type="binding site" evidence="20">
    <location>
        <position position="371"/>
    </location>
    <ligand>
        <name>ATP</name>
        <dbReference type="ChEBI" id="CHEBI:30616"/>
    </ligand>
</feature>
<dbReference type="Gene3D" id="3.30.200.20">
    <property type="entry name" value="Phosphorylase Kinase, domain 1"/>
    <property type="match status" value="1"/>
</dbReference>
<evidence type="ECO:0000256" key="1">
    <source>
        <dbReference type="ARBA" id="ARBA00004251"/>
    </source>
</evidence>
<evidence type="ECO:0000256" key="15">
    <source>
        <dbReference type="ARBA" id="ARBA00023136"/>
    </source>
</evidence>
<feature type="chain" id="PRO_5044239308" description="non-specific serine/threonine protein kinase" evidence="22">
    <location>
        <begin position="20"/>
        <end position="632"/>
    </location>
</feature>
<evidence type="ECO:0000256" key="21">
    <source>
        <dbReference type="SAM" id="Phobius"/>
    </source>
</evidence>
<dbReference type="PROSITE" id="PS50011">
    <property type="entry name" value="PROTEIN_KINASE_DOM"/>
    <property type="match status" value="1"/>
</dbReference>
<gene>
    <name evidence="25" type="primary">LOC120274707</name>
</gene>
<keyword evidence="14 21" id="KW-1133">Transmembrane helix</keyword>
<feature type="transmembrane region" description="Helical" evidence="21">
    <location>
        <begin position="286"/>
        <end position="309"/>
    </location>
</feature>
<dbReference type="EC" id="2.7.11.1" evidence="4"/>
<evidence type="ECO:0000256" key="3">
    <source>
        <dbReference type="ARBA" id="ARBA00010217"/>
    </source>
</evidence>
<evidence type="ECO:0000256" key="9">
    <source>
        <dbReference type="ARBA" id="ARBA00022729"/>
    </source>
</evidence>
<comment type="subcellular location">
    <subcellularLocation>
        <location evidence="1">Cell membrane</location>
        <topology evidence="1">Single-pass type I membrane protein</topology>
    </subcellularLocation>
</comment>
<evidence type="ECO:0000256" key="8">
    <source>
        <dbReference type="ARBA" id="ARBA00022692"/>
    </source>
</evidence>